<accession>A0AAW0KS07</accession>
<comment type="caution">
    <text evidence="4">The sequence shown here is derived from an EMBL/GenBank/DDBJ whole genome shotgun (WGS) entry which is preliminary data.</text>
</comment>
<keyword evidence="2" id="KW-0408">Iron</keyword>
<reference evidence="4 5" key="1">
    <citation type="journal article" date="2018" name="Sci. Data">
        <title>The draft genome sequence of cork oak.</title>
        <authorList>
            <person name="Ramos A.M."/>
            <person name="Usie A."/>
            <person name="Barbosa P."/>
            <person name="Barros P.M."/>
            <person name="Capote T."/>
            <person name="Chaves I."/>
            <person name="Simoes F."/>
            <person name="Abreu I."/>
            <person name="Carrasquinho I."/>
            <person name="Faro C."/>
            <person name="Guimaraes J.B."/>
            <person name="Mendonca D."/>
            <person name="Nobrega F."/>
            <person name="Rodrigues L."/>
            <person name="Saibo N.J.M."/>
            <person name="Varela M.C."/>
            <person name="Egas C."/>
            <person name="Matos J."/>
            <person name="Miguel C.M."/>
            <person name="Oliveira M.M."/>
            <person name="Ricardo C.P."/>
            <person name="Goncalves S."/>
        </authorList>
    </citation>
    <scope>NUCLEOTIDE SEQUENCE [LARGE SCALE GENOMIC DNA]</scope>
    <source>
        <strain evidence="5">cv. HL8</strain>
    </source>
</reference>
<evidence type="ECO:0000313" key="5">
    <source>
        <dbReference type="Proteomes" id="UP000237347"/>
    </source>
</evidence>
<name>A0AAW0KS07_QUESU</name>
<sequence>MSYDDVEIEDMEWNSELQAYTYPCLCRDLFKITKDELKLAKRFPGALAAFSTSPSSRTSMTFSPIPKPTTTPLTPYCRCLIIF</sequence>
<gene>
    <name evidence="4" type="primary">dph3_2</name>
    <name evidence="4" type="ORF">CFP56_015470</name>
</gene>
<dbReference type="Pfam" id="PF05207">
    <property type="entry name" value="Zn_ribbon_CSL"/>
    <property type="match status" value="1"/>
</dbReference>
<dbReference type="Gene3D" id="3.10.660.10">
    <property type="entry name" value="DPH Zinc finger"/>
    <property type="match status" value="1"/>
</dbReference>
<dbReference type="SUPFAM" id="SSF144217">
    <property type="entry name" value="CSL zinc finger"/>
    <property type="match status" value="1"/>
</dbReference>
<keyword evidence="5" id="KW-1185">Reference proteome</keyword>
<dbReference type="EMBL" id="PKMF04000241">
    <property type="protein sequence ID" value="KAK7841448.1"/>
    <property type="molecule type" value="Genomic_DNA"/>
</dbReference>
<dbReference type="InterPro" id="IPR007872">
    <property type="entry name" value="DPH_MB_dom"/>
</dbReference>
<protein>
    <submittedName>
        <fullName evidence="4">Diphthamide biosynthesis protein 3</fullName>
    </submittedName>
</protein>
<evidence type="ECO:0000256" key="2">
    <source>
        <dbReference type="ARBA" id="ARBA00023004"/>
    </source>
</evidence>
<dbReference type="GO" id="GO:0046872">
    <property type="term" value="F:metal ion binding"/>
    <property type="evidence" value="ECO:0007669"/>
    <property type="project" value="UniProtKB-KW"/>
</dbReference>
<feature type="domain" description="DPH-type MB" evidence="3">
    <location>
        <begin position="2"/>
        <end position="63"/>
    </location>
</feature>
<dbReference type="PROSITE" id="PS51074">
    <property type="entry name" value="DPH_MB"/>
    <property type="match status" value="1"/>
</dbReference>
<proteinExistence type="predicted"/>
<dbReference type="Proteomes" id="UP000237347">
    <property type="component" value="Unassembled WGS sequence"/>
</dbReference>
<dbReference type="InterPro" id="IPR036671">
    <property type="entry name" value="DPH_MB_sf"/>
</dbReference>
<dbReference type="AlphaFoldDB" id="A0AAW0KS07"/>
<evidence type="ECO:0000313" key="4">
    <source>
        <dbReference type="EMBL" id="KAK7841448.1"/>
    </source>
</evidence>
<keyword evidence="1" id="KW-0479">Metal-binding</keyword>
<organism evidence="4 5">
    <name type="scientific">Quercus suber</name>
    <name type="common">Cork oak</name>
    <dbReference type="NCBI Taxonomy" id="58331"/>
    <lineage>
        <taxon>Eukaryota</taxon>
        <taxon>Viridiplantae</taxon>
        <taxon>Streptophyta</taxon>
        <taxon>Embryophyta</taxon>
        <taxon>Tracheophyta</taxon>
        <taxon>Spermatophyta</taxon>
        <taxon>Magnoliopsida</taxon>
        <taxon>eudicotyledons</taxon>
        <taxon>Gunneridae</taxon>
        <taxon>Pentapetalae</taxon>
        <taxon>rosids</taxon>
        <taxon>fabids</taxon>
        <taxon>Fagales</taxon>
        <taxon>Fagaceae</taxon>
        <taxon>Quercus</taxon>
    </lineage>
</organism>
<evidence type="ECO:0000259" key="3">
    <source>
        <dbReference type="PROSITE" id="PS51074"/>
    </source>
</evidence>
<evidence type="ECO:0000256" key="1">
    <source>
        <dbReference type="ARBA" id="ARBA00022723"/>
    </source>
</evidence>